<dbReference type="PANTHER" id="PTHR10131:SF94">
    <property type="entry name" value="TNF RECEPTOR-ASSOCIATED FACTOR 4"/>
    <property type="match status" value="1"/>
</dbReference>
<evidence type="ECO:0000256" key="4">
    <source>
        <dbReference type="ARBA" id="ARBA00022771"/>
    </source>
</evidence>
<dbReference type="GO" id="GO:0005737">
    <property type="term" value="C:cytoplasm"/>
    <property type="evidence" value="ECO:0007669"/>
    <property type="project" value="UniProtKB-SubCell"/>
</dbReference>
<proteinExistence type="predicted"/>
<evidence type="ECO:0000256" key="2">
    <source>
        <dbReference type="ARBA" id="ARBA00022490"/>
    </source>
</evidence>
<dbReference type="PANTHER" id="PTHR10131">
    <property type="entry name" value="TNF RECEPTOR ASSOCIATED FACTOR"/>
    <property type="match status" value="1"/>
</dbReference>
<dbReference type="AlphaFoldDB" id="A0A7R8WJR0"/>
<dbReference type="PROSITE" id="PS50089">
    <property type="entry name" value="ZF_RING_2"/>
    <property type="match status" value="1"/>
</dbReference>
<evidence type="ECO:0000256" key="3">
    <source>
        <dbReference type="ARBA" id="ARBA00022723"/>
    </source>
</evidence>
<keyword evidence="3" id="KW-0479">Metal-binding</keyword>
<keyword evidence="2" id="KW-0963">Cytoplasm</keyword>
<dbReference type="Gene3D" id="2.60.210.10">
    <property type="entry name" value="Apoptosis, Tumor Necrosis Factor Receptor Associated Protein 2, Chain A"/>
    <property type="match status" value="1"/>
</dbReference>
<dbReference type="OrthoDB" id="302966at2759"/>
<protein>
    <submittedName>
        <fullName evidence="6">Uncharacterized protein</fullName>
    </submittedName>
</protein>
<dbReference type="EMBL" id="OB664411">
    <property type="protein sequence ID" value="CAD7232237.1"/>
    <property type="molecule type" value="Genomic_DNA"/>
</dbReference>
<dbReference type="Pfam" id="PF00097">
    <property type="entry name" value="zf-C3HC4"/>
    <property type="match status" value="1"/>
</dbReference>
<dbReference type="InterPro" id="IPR002083">
    <property type="entry name" value="MATH/TRAF_dom"/>
</dbReference>
<dbReference type="SUPFAM" id="SSF49599">
    <property type="entry name" value="TRAF domain-like"/>
    <property type="match status" value="2"/>
</dbReference>
<dbReference type="InterPro" id="IPR018957">
    <property type="entry name" value="Znf_C3HC4_RING-type"/>
</dbReference>
<dbReference type="PROSITE" id="PS00518">
    <property type="entry name" value="ZF_RING_1"/>
    <property type="match status" value="1"/>
</dbReference>
<accession>A0A7R8WJR0</accession>
<evidence type="ECO:0000313" key="6">
    <source>
        <dbReference type="EMBL" id="CAD7232237.1"/>
    </source>
</evidence>
<gene>
    <name evidence="6" type="ORF">CTOB1V02_LOCUS10075</name>
</gene>
<organism evidence="6">
    <name type="scientific">Cyprideis torosa</name>
    <dbReference type="NCBI Taxonomy" id="163714"/>
    <lineage>
        <taxon>Eukaryota</taxon>
        <taxon>Metazoa</taxon>
        <taxon>Ecdysozoa</taxon>
        <taxon>Arthropoda</taxon>
        <taxon>Crustacea</taxon>
        <taxon>Oligostraca</taxon>
        <taxon>Ostracoda</taxon>
        <taxon>Podocopa</taxon>
        <taxon>Podocopida</taxon>
        <taxon>Cytherocopina</taxon>
        <taxon>Cytheroidea</taxon>
        <taxon>Cytherideidae</taxon>
        <taxon>Cyprideis</taxon>
    </lineage>
</organism>
<dbReference type="InterPro" id="IPR013083">
    <property type="entry name" value="Znf_RING/FYVE/PHD"/>
</dbReference>
<keyword evidence="4" id="KW-0863">Zinc-finger</keyword>
<reference evidence="6" key="1">
    <citation type="submission" date="2020-11" db="EMBL/GenBank/DDBJ databases">
        <authorList>
            <person name="Tran Van P."/>
        </authorList>
    </citation>
    <scope>NUCLEOTIDE SEQUENCE</scope>
</reference>
<sequence length="579" mass="67224">MGSSATKEKEVAGQKTVNMEEEKKSIIRRPQYNFASPPPPEFTCSICTELLFDPVEISICDHLFCRPCVTDWLKRSRTCPECRIHITEASLKEPNRSLRNFLANLRVHCPEEFCDDIVTIEQLEEHVKTCSTVRIPCQKGCEQLLLKSERKNHDCLQKLKELLNPLNEKYERIEKTIQEKDTTIKEQELLIKDQAKTISEQEKTIKDLERNVKNQEVLMKLRQTTISNFQESNTRLIQEKKSMVARVIGLNEEQLKLQKQNTDLLQEVNRKEQAMLNLNAEKSKLQEGAANEIQALKEALELEKKKQPERVPKASKFTETDETLEKKSVFSFETRLRYDMGVGVQISSSPFEFQGFSWKIIVGRTKSHLSLFLSSDPTRNYSRNTPKAWKVASFHLRLQREGWTQPRTITQYGEVFTMPSRIKGFQNFCKWNRTRGFEEEIIQVELMIYEVSVPVNPAPFLVRRSRTLPVAFGYRFYDVKQMRIHDEAYSNTFIIEGHPWRLMITKAGGNLEAYLVCAEEKAIPAWTEGCSFSFELRNRKQDATLFEHGTEISLKIGGQLCPWQLVQNDRSIAIDLHCE</sequence>
<dbReference type="InterPro" id="IPR017907">
    <property type="entry name" value="Znf_RING_CS"/>
</dbReference>
<dbReference type="Gene3D" id="3.30.40.10">
    <property type="entry name" value="Zinc/RING finger domain, C3HC4 (zinc finger)"/>
    <property type="match status" value="1"/>
</dbReference>
<dbReference type="CDD" id="cd00121">
    <property type="entry name" value="MATH"/>
    <property type="match status" value="2"/>
</dbReference>
<dbReference type="SMART" id="SM00184">
    <property type="entry name" value="RING"/>
    <property type="match status" value="1"/>
</dbReference>
<dbReference type="InterPro" id="IPR001841">
    <property type="entry name" value="Znf_RING"/>
</dbReference>
<evidence type="ECO:0000256" key="5">
    <source>
        <dbReference type="ARBA" id="ARBA00022833"/>
    </source>
</evidence>
<name>A0A7R8WJR0_9CRUS</name>
<dbReference type="SUPFAM" id="SSF57850">
    <property type="entry name" value="RING/U-box"/>
    <property type="match status" value="1"/>
</dbReference>
<comment type="subcellular location">
    <subcellularLocation>
        <location evidence="1">Cytoplasm</location>
    </subcellularLocation>
</comment>
<dbReference type="Pfam" id="PF00917">
    <property type="entry name" value="MATH"/>
    <property type="match status" value="1"/>
</dbReference>
<dbReference type="InterPro" id="IPR008974">
    <property type="entry name" value="TRAF-like"/>
</dbReference>
<keyword evidence="5" id="KW-0862">Zinc</keyword>
<evidence type="ECO:0000256" key="1">
    <source>
        <dbReference type="ARBA" id="ARBA00004496"/>
    </source>
</evidence>
<dbReference type="GO" id="GO:0008270">
    <property type="term" value="F:zinc ion binding"/>
    <property type="evidence" value="ECO:0007669"/>
    <property type="project" value="UniProtKB-KW"/>
</dbReference>